<dbReference type="EMBL" id="CP047476">
    <property type="protein sequence ID" value="QIA65380.1"/>
    <property type="molecule type" value="Genomic_DNA"/>
</dbReference>
<keyword evidence="1" id="KW-0472">Membrane</keyword>
<evidence type="ECO:0000313" key="2">
    <source>
        <dbReference type="EMBL" id="QIA65380.1"/>
    </source>
</evidence>
<evidence type="ECO:0000256" key="1">
    <source>
        <dbReference type="SAM" id="Phobius"/>
    </source>
</evidence>
<organism evidence="2 3">
    <name type="scientific">Vibrio astriarenae</name>
    <dbReference type="NCBI Taxonomy" id="1481923"/>
    <lineage>
        <taxon>Bacteria</taxon>
        <taxon>Pseudomonadati</taxon>
        <taxon>Pseudomonadota</taxon>
        <taxon>Gammaproteobacteria</taxon>
        <taxon>Vibrionales</taxon>
        <taxon>Vibrionaceae</taxon>
        <taxon>Vibrio</taxon>
    </lineage>
</organism>
<keyword evidence="1" id="KW-0812">Transmembrane</keyword>
<reference evidence="2 3" key="1">
    <citation type="submission" date="2020-01" db="EMBL/GenBank/DDBJ databases">
        <title>Whole genome and functional gene identification of agarase of Vibrio HN897.</title>
        <authorList>
            <person name="Liu Y."/>
            <person name="Zhao Z."/>
        </authorList>
    </citation>
    <scope>NUCLEOTIDE SEQUENCE [LARGE SCALE GENOMIC DNA]</scope>
    <source>
        <strain evidence="2 3">HN897</strain>
    </source>
</reference>
<dbReference type="AlphaFoldDB" id="A0A7Z2T6X2"/>
<feature type="transmembrane region" description="Helical" evidence="1">
    <location>
        <begin position="33"/>
        <end position="55"/>
    </location>
</feature>
<dbReference type="RefSeq" id="WP_164650280.1">
    <property type="nucleotide sequence ID" value="NZ_CP047476.1"/>
</dbReference>
<accession>A0A7Z2T6X2</accession>
<proteinExistence type="predicted"/>
<protein>
    <submittedName>
        <fullName evidence="2">Uncharacterized protein</fullName>
    </submittedName>
</protein>
<dbReference type="Proteomes" id="UP000464262">
    <property type="component" value="Chromosome 2"/>
</dbReference>
<dbReference type="KEGG" id="vas:GT360_17730"/>
<keyword evidence="3" id="KW-1185">Reference proteome</keyword>
<sequence length="105" mass="11805">MLIMKVMILIVLPLTLLVIAGLQYIVLENLSDYNFASGAGAAIIAWFFAFMSTYAREISNRFRNKLIKIGNTRIMTSDVLGEPNDKEIEVIKSGKRVSSKCFTNR</sequence>
<feature type="transmembrane region" description="Helical" evidence="1">
    <location>
        <begin position="7"/>
        <end position="27"/>
    </location>
</feature>
<gene>
    <name evidence="2" type="ORF">GT360_17730</name>
</gene>
<name>A0A7Z2T6X2_9VIBR</name>
<keyword evidence="1" id="KW-1133">Transmembrane helix</keyword>
<evidence type="ECO:0000313" key="3">
    <source>
        <dbReference type="Proteomes" id="UP000464262"/>
    </source>
</evidence>